<dbReference type="Proteomes" id="UP000503399">
    <property type="component" value="Chromosome"/>
</dbReference>
<evidence type="ECO:0000259" key="1">
    <source>
        <dbReference type="Pfam" id="PF00535"/>
    </source>
</evidence>
<feature type="domain" description="Glycosyltransferase 2-like" evidence="1">
    <location>
        <begin position="3"/>
        <end position="130"/>
    </location>
</feature>
<dbReference type="SUPFAM" id="SSF53448">
    <property type="entry name" value="Nucleotide-diphospho-sugar transferases"/>
    <property type="match status" value="1"/>
</dbReference>
<dbReference type="InterPro" id="IPR050834">
    <property type="entry name" value="Glycosyltransf_2"/>
</dbReference>
<name>A0A6F8ZCQ4_9FIRM</name>
<dbReference type="KEGG" id="hfv:R50_0205"/>
<sequence length="263" mass="29403">MISVIIPAFNAGPWITACLDSVWPWEEAEIVIVDDASVDDTAARLEAYLASRPREGVTLLRNADNLGPAAARNRGIAAARGDWVLFLDADNWVLPAIRPFSRTLDSQQAPMVFSEMLVAEGSTLTGAWYYRDVQRLDPAALLASQPEVILLRNYIDVFAFVARPVLDLERFDAAVLPGLEDWDLWVRLLLRGIRPRFVPEPLGVYRIRDGSLTIRQQADIHLQSARHLQLWARNLGRAEGQPEMQAAIAVAVARQCRRLLEEG</sequence>
<protein>
    <submittedName>
        <fullName evidence="2">Putative Glyco_trans_2-like domain-containing protein</fullName>
    </submittedName>
</protein>
<dbReference type="EMBL" id="LR778114">
    <property type="protein sequence ID" value="CAB1127711.1"/>
    <property type="molecule type" value="Genomic_DNA"/>
</dbReference>
<dbReference type="AlphaFoldDB" id="A0A6F8ZCQ4"/>
<dbReference type="PANTHER" id="PTHR43685:SF2">
    <property type="entry name" value="GLYCOSYLTRANSFERASE 2-LIKE DOMAIN-CONTAINING PROTEIN"/>
    <property type="match status" value="1"/>
</dbReference>
<dbReference type="PANTHER" id="PTHR43685">
    <property type="entry name" value="GLYCOSYLTRANSFERASE"/>
    <property type="match status" value="1"/>
</dbReference>
<evidence type="ECO:0000313" key="2">
    <source>
        <dbReference type="EMBL" id="CAB1127711.1"/>
    </source>
</evidence>
<dbReference type="Gene3D" id="3.90.550.10">
    <property type="entry name" value="Spore Coat Polysaccharide Biosynthesis Protein SpsA, Chain A"/>
    <property type="match status" value="1"/>
</dbReference>
<dbReference type="CDD" id="cd00761">
    <property type="entry name" value="Glyco_tranf_GTA_type"/>
    <property type="match status" value="1"/>
</dbReference>
<reference evidence="2 3" key="1">
    <citation type="submission" date="2020-02" db="EMBL/GenBank/DDBJ databases">
        <authorList>
            <person name="Hogendoorn C."/>
        </authorList>
    </citation>
    <scope>NUCLEOTIDE SEQUENCE [LARGE SCALE GENOMIC DNA]</scope>
    <source>
        <strain evidence="2">R501</strain>
    </source>
</reference>
<evidence type="ECO:0000313" key="3">
    <source>
        <dbReference type="Proteomes" id="UP000503399"/>
    </source>
</evidence>
<organism evidence="2 3">
    <name type="scientific">Candidatus Hydrogenisulfobacillus filiaventi</name>
    <dbReference type="NCBI Taxonomy" id="2707344"/>
    <lineage>
        <taxon>Bacteria</taxon>
        <taxon>Bacillati</taxon>
        <taxon>Bacillota</taxon>
        <taxon>Clostridia</taxon>
        <taxon>Eubacteriales</taxon>
        <taxon>Clostridiales Family XVII. Incertae Sedis</taxon>
        <taxon>Candidatus Hydrogenisulfobacillus</taxon>
    </lineage>
</organism>
<keyword evidence="3" id="KW-1185">Reference proteome</keyword>
<dbReference type="InterPro" id="IPR001173">
    <property type="entry name" value="Glyco_trans_2-like"/>
</dbReference>
<dbReference type="Pfam" id="PF00535">
    <property type="entry name" value="Glycos_transf_2"/>
    <property type="match status" value="1"/>
</dbReference>
<accession>A0A6F8ZCQ4</accession>
<gene>
    <name evidence="2" type="ORF">R50_0205</name>
</gene>
<dbReference type="InterPro" id="IPR029044">
    <property type="entry name" value="Nucleotide-diphossugar_trans"/>
</dbReference>
<proteinExistence type="predicted"/>